<evidence type="ECO:0000313" key="2">
    <source>
        <dbReference type="Proteomes" id="UP000663848"/>
    </source>
</evidence>
<comment type="caution">
    <text evidence="1">The sequence shown here is derived from an EMBL/GenBank/DDBJ whole genome shotgun (WGS) entry which is preliminary data.</text>
</comment>
<dbReference type="EMBL" id="CAJOBR010062695">
    <property type="protein sequence ID" value="CAF5075973.1"/>
    <property type="molecule type" value="Genomic_DNA"/>
</dbReference>
<sequence>MTSMLTIELPEIVSKTPIPSASNTLDPMNLRRSESRNTISPNFKLQFNGAFHH</sequence>
<gene>
    <name evidence="1" type="ORF">QYT958_LOCUS43599</name>
</gene>
<reference evidence="1" key="1">
    <citation type="submission" date="2021-02" db="EMBL/GenBank/DDBJ databases">
        <authorList>
            <person name="Nowell W R."/>
        </authorList>
    </citation>
    <scope>NUCLEOTIDE SEQUENCE</scope>
</reference>
<protein>
    <submittedName>
        <fullName evidence="1">Uncharacterized protein</fullName>
    </submittedName>
</protein>
<organism evidence="1 2">
    <name type="scientific">Rotaria socialis</name>
    <dbReference type="NCBI Taxonomy" id="392032"/>
    <lineage>
        <taxon>Eukaryota</taxon>
        <taxon>Metazoa</taxon>
        <taxon>Spiralia</taxon>
        <taxon>Gnathifera</taxon>
        <taxon>Rotifera</taxon>
        <taxon>Eurotatoria</taxon>
        <taxon>Bdelloidea</taxon>
        <taxon>Philodinida</taxon>
        <taxon>Philodinidae</taxon>
        <taxon>Rotaria</taxon>
    </lineage>
</organism>
<proteinExistence type="predicted"/>
<feature type="non-terminal residue" evidence="1">
    <location>
        <position position="1"/>
    </location>
</feature>
<evidence type="ECO:0000313" key="1">
    <source>
        <dbReference type="EMBL" id="CAF5075973.1"/>
    </source>
</evidence>
<name>A0A822DP77_9BILA</name>
<dbReference type="Proteomes" id="UP000663848">
    <property type="component" value="Unassembled WGS sequence"/>
</dbReference>
<dbReference type="AlphaFoldDB" id="A0A822DP77"/>
<accession>A0A822DP77</accession>